<reference evidence="17 18" key="1">
    <citation type="submission" date="2020-04" db="EMBL/GenBank/DDBJ databases">
        <title>Flammeovirgaceae bacterium KN852 isolated from deep sea.</title>
        <authorList>
            <person name="Zhang D.-C."/>
        </authorList>
    </citation>
    <scope>NUCLEOTIDE SEQUENCE [LARGE SCALE GENOMIC DNA]</scope>
    <source>
        <strain evidence="17 18">KN852</strain>
    </source>
</reference>
<accession>A0A848J4G4</accession>
<dbReference type="NCBIfam" id="TIGR00437">
    <property type="entry name" value="feoB"/>
    <property type="match status" value="1"/>
</dbReference>
<feature type="binding site" evidence="13">
    <location>
        <begin position="13"/>
        <end position="20"/>
    </location>
    <ligand>
        <name>GTP</name>
        <dbReference type="ChEBI" id="CHEBI:37565"/>
        <label>1</label>
    </ligand>
</feature>
<dbReference type="RefSeq" id="WP_169684999.1">
    <property type="nucleotide sequence ID" value="NZ_JABBNU010000014.1"/>
</dbReference>
<keyword evidence="7 15" id="KW-1133">Transmembrane helix</keyword>
<dbReference type="PRINTS" id="PR00326">
    <property type="entry name" value="GTP1OBG"/>
</dbReference>
<evidence type="ECO:0000256" key="7">
    <source>
        <dbReference type="ARBA" id="ARBA00022989"/>
    </source>
</evidence>
<feature type="transmembrane region" description="Helical" evidence="15">
    <location>
        <begin position="420"/>
        <end position="447"/>
    </location>
</feature>
<comment type="caution">
    <text evidence="17">The sequence shown here is derived from an EMBL/GenBank/DDBJ whole genome shotgun (WGS) entry which is preliminary data.</text>
</comment>
<keyword evidence="6 13" id="KW-0547">Nucleotide-binding</keyword>
<feature type="binding site" evidence="13">
    <location>
        <begin position="59"/>
        <end position="62"/>
    </location>
    <ligand>
        <name>GTP</name>
        <dbReference type="ChEBI" id="CHEBI:37565"/>
        <label>1</label>
    </ligand>
</feature>
<dbReference type="GO" id="GO:0005525">
    <property type="term" value="F:GTP binding"/>
    <property type="evidence" value="ECO:0007669"/>
    <property type="project" value="UniProtKB-KW"/>
</dbReference>
<dbReference type="InterPro" id="IPR006073">
    <property type="entry name" value="GTP-bd"/>
</dbReference>
<keyword evidence="3" id="KW-1003">Cell membrane</keyword>
<comment type="function">
    <text evidence="15">Probable transporter of a GTP-driven Fe(2+) uptake system.</text>
</comment>
<evidence type="ECO:0000256" key="8">
    <source>
        <dbReference type="ARBA" id="ARBA00023004"/>
    </source>
</evidence>
<evidence type="ECO:0000256" key="3">
    <source>
        <dbReference type="ARBA" id="ARBA00022475"/>
    </source>
</evidence>
<dbReference type="InterPro" id="IPR027417">
    <property type="entry name" value="P-loop_NTPase"/>
</dbReference>
<dbReference type="Pfam" id="PF02421">
    <property type="entry name" value="FeoB_N"/>
    <property type="match status" value="1"/>
</dbReference>
<evidence type="ECO:0000259" key="16">
    <source>
        <dbReference type="PROSITE" id="PS51711"/>
    </source>
</evidence>
<evidence type="ECO:0000256" key="12">
    <source>
        <dbReference type="NCBIfam" id="TIGR00437"/>
    </source>
</evidence>
<protein>
    <recommendedName>
        <fullName evidence="12 15">Ferrous iron transport protein B</fullName>
    </recommendedName>
</protein>
<dbReference type="EMBL" id="JABBNU010000014">
    <property type="protein sequence ID" value="NMM50641.1"/>
    <property type="molecule type" value="Genomic_DNA"/>
</dbReference>
<feature type="domain" description="FeoB-type G" evidence="16">
    <location>
        <begin position="6"/>
        <end position="172"/>
    </location>
</feature>
<dbReference type="Pfam" id="PF07670">
    <property type="entry name" value="Gate"/>
    <property type="match status" value="2"/>
</dbReference>
<keyword evidence="5 15" id="KW-0812">Transmembrane</keyword>
<feature type="transmembrane region" description="Helical" evidence="15">
    <location>
        <begin position="459"/>
        <end position="484"/>
    </location>
</feature>
<dbReference type="InterPro" id="IPR011642">
    <property type="entry name" value="Gate_dom"/>
</dbReference>
<feature type="binding site" evidence="14">
    <location>
        <position position="24"/>
    </location>
    <ligand>
        <name>Mg(2+)</name>
        <dbReference type="ChEBI" id="CHEBI:18420"/>
        <label>2</label>
    </ligand>
</feature>
<feature type="binding site" evidence="13">
    <location>
        <begin position="123"/>
        <end position="126"/>
    </location>
    <ligand>
        <name>GTP</name>
        <dbReference type="ChEBI" id="CHEBI:37565"/>
        <label>1</label>
    </ligand>
</feature>
<evidence type="ECO:0000256" key="13">
    <source>
        <dbReference type="PIRSR" id="PIRSR603373-1"/>
    </source>
</evidence>
<keyword evidence="10 13" id="KW-0342">GTP-binding</keyword>
<evidence type="ECO:0000313" key="17">
    <source>
        <dbReference type="EMBL" id="NMM50641.1"/>
    </source>
</evidence>
<dbReference type="InterPro" id="IPR030389">
    <property type="entry name" value="G_FEOB_dom"/>
</dbReference>
<keyword evidence="14" id="KW-0479">Metal-binding</keyword>
<proteinExistence type="inferred from homology"/>
<dbReference type="InterPro" id="IPR050860">
    <property type="entry name" value="FeoB_GTPase"/>
</dbReference>
<evidence type="ECO:0000256" key="15">
    <source>
        <dbReference type="RuleBase" id="RU362098"/>
    </source>
</evidence>
<evidence type="ECO:0000313" key="18">
    <source>
        <dbReference type="Proteomes" id="UP000559010"/>
    </source>
</evidence>
<keyword evidence="18" id="KW-1185">Reference proteome</keyword>
<feature type="transmembrane region" description="Helical" evidence="15">
    <location>
        <begin position="286"/>
        <end position="307"/>
    </location>
</feature>
<feature type="transmembrane region" description="Helical" evidence="15">
    <location>
        <begin position="651"/>
        <end position="675"/>
    </location>
</feature>
<feature type="transmembrane region" description="Helical" evidence="15">
    <location>
        <begin position="518"/>
        <end position="537"/>
    </location>
</feature>
<dbReference type="InterPro" id="IPR011640">
    <property type="entry name" value="Fe2_transport_prot_B_C"/>
</dbReference>
<keyword evidence="8 15" id="KW-0408">Iron</keyword>
<comment type="subcellular location">
    <subcellularLocation>
        <location evidence="15">Cell inner membrane</location>
        <topology evidence="15">Multi-pass membrane protein</topology>
    </subcellularLocation>
    <subcellularLocation>
        <location evidence="1">Cell membrane</location>
        <topology evidence="1">Multi-pass membrane protein</topology>
    </subcellularLocation>
</comment>
<evidence type="ECO:0000256" key="9">
    <source>
        <dbReference type="ARBA" id="ARBA00023065"/>
    </source>
</evidence>
<dbReference type="CDD" id="cd01879">
    <property type="entry name" value="FeoB"/>
    <property type="match status" value="1"/>
</dbReference>
<keyword evidence="14" id="KW-0460">Magnesium</keyword>
<dbReference type="AlphaFoldDB" id="A0A848J4G4"/>
<keyword evidence="11 15" id="KW-0472">Membrane</keyword>
<feature type="binding site" evidence="13">
    <location>
        <begin position="38"/>
        <end position="42"/>
    </location>
    <ligand>
        <name>GTP</name>
        <dbReference type="ChEBI" id="CHEBI:37565"/>
        <label>1</label>
    </ligand>
</feature>
<dbReference type="Gene3D" id="3.40.50.300">
    <property type="entry name" value="P-loop containing nucleotide triphosphate hydrolases"/>
    <property type="match status" value="1"/>
</dbReference>
<name>A0A848J4G4_9BACT</name>
<evidence type="ECO:0000256" key="1">
    <source>
        <dbReference type="ARBA" id="ARBA00004651"/>
    </source>
</evidence>
<evidence type="ECO:0000256" key="10">
    <source>
        <dbReference type="ARBA" id="ARBA00023134"/>
    </source>
</evidence>
<evidence type="ECO:0000256" key="11">
    <source>
        <dbReference type="ARBA" id="ARBA00023136"/>
    </source>
</evidence>
<dbReference type="GO" id="GO:0046872">
    <property type="term" value="F:metal ion binding"/>
    <property type="evidence" value="ECO:0007669"/>
    <property type="project" value="UniProtKB-KW"/>
</dbReference>
<dbReference type="PANTHER" id="PTHR43185">
    <property type="entry name" value="FERROUS IRON TRANSPORT PROTEIN B"/>
    <property type="match status" value="1"/>
</dbReference>
<dbReference type="SUPFAM" id="SSF52540">
    <property type="entry name" value="P-loop containing nucleoside triphosphate hydrolases"/>
    <property type="match status" value="1"/>
</dbReference>
<dbReference type="PANTHER" id="PTHR43185:SF1">
    <property type="entry name" value="FE(2+) TRANSPORTER FEOB"/>
    <property type="match status" value="1"/>
</dbReference>
<dbReference type="GO" id="GO:0015093">
    <property type="term" value="F:ferrous iron transmembrane transporter activity"/>
    <property type="evidence" value="ECO:0007669"/>
    <property type="project" value="UniProtKB-UniRule"/>
</dbReference>
<dbReference type="GO" id="GO:0005886">
    <property type="term" value="C:plasma membrane"/>
    <property type="evidence" value="ECO:0007669"/>
    <property type="project" value="UniProtKB-SubCell"/>
</dbReference>
<evidence type="ECO:0000256" key="2">
    <source>
        <dbReference type="ARBA" id="ARBA00022448"/>
    </source>
</evidence>
<organism evidence="17 18">
    <name type="scientific">Marinigracilibium pacificum</name>
    <dbReference type="NCBI Taxonomy" id="2729599"/>
    <lineage>
        <taxon>Bacteria</taxon>
        <taxon>Pseudomonadati</taxon>
        <taxon>Bacteroidota</taxon>
        <taxon>Cytophagia</taxon>
        <taxon>Cytophagales</taxon>
        <taxon>Flammeovirgaceae</taxon>
        <taxon>Marinigracilibium</taxon>
    </lineage>
</organism>
<feature type="transmembrane region" description="Helical" evidence="15">
    <location>
        <begin position="687"/>
        <end position="708"/>
    </location>
</feature>
<feature type="binding site" evidence="14">
    <location>
        <position position="28"/>
    </location>
    <ligand>
        <name>Mg(2+)</name>
        <dbReference type="ChEBI" id="CHEBI:18420"/>
        <label>2</label>
    </ligand>
</feature>
<keyword evidence="2 15" id="KW-0813">Transport</keyword>
<gene>
    <name evidence="17" type="primary">feoB</name>
    <name evidence="17" type="ORF">HH304_19685</name>
</gene>
<dbReference type="Pfam" id="PF07664">
    <property type="entry name" value="FeoB_C"/>
    <property type="match status" value="1"/>
</dbReference>
<evidence type="ECO:0000256" key="5">
    <source>
        <dbReference type="ARBA" id="ARBA00022692"/>
    </source>
</evidence>
<evidence type="ECO:0000256" key="6">
    <source>
        <dbReference type="ARBA" id="ARBA00022741"/>
    </source>
</evidence>
<feature type="transmembrane region" description="Helical" evidence="15">
    <location>
        <begin position="386"/>
        <end position="408"/>
    </location>
</feature>
<feature type="transmembrane region" description="Helical" evidence="15">
    <location>
        <begin position="342"/>
        <end position="366"/>
    </location>
</feature>
<dbReference type="InterPro" id="IPR003373">
    <property type="entry name" value="Fe2_transport_prot-B"/>
</dbReference>
<keyword evidence="9" id="KW-0406">Ion transport</keyword>
<keyword evidence="4 15" id="KW-0410">Iron transport</keyword>
<dbReference type="PROSITE" id="PS51711">
    <property type="entry name" value="G_FEOB"/>
    <property type="match status" value="1"/>
</dbReference>
<dbReference type="Proteomes" id="UP000559010">
    <property type="component" value="Unassembled WGS sequence"/>
</dbReference>
<evidence type="ECO:0000256" key="14">
    <source>
        <dbReference type="PIRSR" id="PIRSR603373-2"/>
    </source>
</evidence>
<comment type="similarity">
    <text evidence="15">Belongs to the TRAFAC class TrmE-Era-EngA-EngB-Septin-like GTPase superfamily. FeoB GTPase (TC 9.A.8) family.</text>
</comment>
<sequence>MSNNNLPTLALLGNPNCGKSSIFNILTGLRQKVGNFPGVTVDKKIGTTKLVNETVKVIDFPGTYSLYPTSKDESIIIKTFSNPQDENYPDVVVYVADVTKLEPQMLLLTQILDLNIPVVLALNMTDLAEENKLTFDEEKLRQKFGIPVVAVSSRKEENIDKLKEAAHQVLSGSKHLDQKHKAFYKLSENEKHISREISESLNIKNDYRSILVAHHFHKMNWIDAEQKEIVKSVVDKYEFNDLRSQINETMARYDRFAPIVRDAVRKSNDEARSLTDKIDRVLTHKILGPVIFFAMMFLIFHAIFSWSSYPMDAIDWMFAEAGNFIKTNLPDTWYTSLLADGIIAGLGGVLVFIPQIAILFLLITILEEIGYMSRAVFMFDNIMQKFGLNGRSIVALISGGACAVPAVMATRTISNWKERLITILVTPLISCSARIPVYTLLIAFAVPPIMLGGFVNAQALMFMGLYLLGIVGALVAAIVFKWILKTEEHSFLMIELPPYRKPNVKNVLLTVREKVEAFVFQAGKVIMIISVILWFLASYGPGDAMETAKNDAIEVAQAKNLTEDETEDLIASKQIESSYAGYFGKAIEPSIKPLGFNWQIGIAIITSFAAREVFVGTMATIYSIASKEDDEATIRSKLMKASDPDTGEKTYTVATSVSLLLFYVFAMQCMSTLAVVKRETKSWKWPVIQFVFMGVMAYLSSFIAYQLLS</sequence>
<feature type="binding site" evidence="14">
    <location>
        <position position="27"/>
    </location>
    <ligand>
        <name>Mg(2+)</name>
        <dbReference type="ChEBI" id="CHEBI:18420"/>
        <label>2</label>
    </ligand>
</feature>
<evidence type="ECO:0000256" key="4">
    <source>
        <dbReference type="ARBA" id="ARBA00022496"/>
    </source>
</evidence>